<name>A0A6N0NT00_9CREN</name>
<gene>
    <name evidence="1" type="ORF">GWK48_05900</name>
</gene>
<reference evidence="1 2" key="1">
    <citation type="submission" date="2020-02" db="EMBL/GenBank/DDBJ databases">
        <title>Comparative genome analysis reveals the metabolism and evolution of the thermophilic archaeal genus Metallosphaera.</title>
        <authorList>
            <person name="Jiang C."/>
        </authorList>
    </citation>
    <scope>NUCLEOTIDE SEQUENCE [LARGE SCALE GENOMIC DNA]</scope>
    <source>
        <strain evidence="1 2">Ric-A</strain>
    </source>
</reference>
<proteinExistence type="predicted"/>
<dbReference type="Proteomes" id="UP000509301">
    <property type="component" value="Chromosome"/>
</dbReference>
<dbReference type="KEGG" id="mten:GWK48_05900"/>
<evidence type="ECO:0000313" key="1">
    <source>
        <dbReference type="EMBL" id="QKQ99973.1"/>
    </source>
</evidence>
<protein>
    <submittedName>
        <fullName evidence="1">Uncharacterized protein</fullName>
    </submittedName>
</protein>
<keyword evidence="2" id="KW-1185">Reference proteome</keyword>
<dbReference type="RefSeq" id="WP_174630486.1">
    <property type="nucleotide sequence ID" value="NZ_CP049074.1"/>
</dbReference>
<dbReference type="EMBL" id="CP049074">
    <property type="protein sequence ID" value="QKQ99973.1"/>
    <property type="molecule type" value="Genomic_DNA"/>
</dbReference>
<evidence type="ECO:0000313" key="2">
    <source>
        <dbReference type="Proteomes" id="UP000509301"/>
    </source>
</evidence>
<dbReference type="GeneID" id="55641464"/>
<dbReference type="AlphaFoldDB" id="A0A6N0NT00"/>
<dbReference type="OrthoDB" id="40712at2157"/>
<accession>A0A6N0NT00</accession>
<organism evidence="1 2">
    <name type="scientific">Metallosphaera tengchongensis</name>
    <dbReference type="NCBI Taxonomy" id="1532350"/>
    <lineage>
        <taxon>Archaea</taxon>
        <taxon>Thermoproteota</taxon>
        <taxon>Thermoprotei</taxon>
        <taxon>Sulfolobales</taxon>
        <taxon>Sulfolobaceae</taxon>
        <taxon>Metallosphaera</taxon>
    </lineage>
</organism>
<sequence>MEDLRDLLVKVLKKIDPTIIEETLDIKFTQNFKDRYDVFGQFKNSKGIYEFAVSFDHKGNIKREHVNMIVPNKVKDELEKKVHGKGD</sequence>